<keyword evidence="2 7" id="KW-0963">Cytoplasm</keyword>
<protein>
    <recommendedName>
        <fullName evidence="6 7">D,D-heptose 1,7-bisphosphate phosphatase</fullName>
        <ecNumber evidence="7">3.1.3.-</ecNumber>
    </recommendedName>
</protein>
<dbReference type="SUPFAM" id="SSF56784">
    <property type="entry name" value="HAD-like"/>
    <property type="match status" value="1"/>
</dbReference>
<dbReference type="AlphaFoldDB" id="A0A3S9PQ28"/>
<dbReference type="OrthoDB" id="9781367at2"/>
<evidence type="ECO:0000256" key="4">
    <source>
        <dbReference type="ARBA" id="ARBA00022801"/>
    </source>
</evidence>
<feature type="binding site" evidence="10">
    <location>
        <position position="16"/>
    </location>
    <ligand>
        <name>Mg(2+)</name>
        <dbReference type="ChEBI" id="CHEBI:18420"/>
    </ligand>
</feature>
<dbReference type="NCBIfam" id="TIGR01662">
    <property type="entry name" value="HAD-SF-IIIA"/>
    <property type="match status" value="1"/>
</dbReference>
<dbReference type="InterPro" id="IPR006543">
    <property type="entry name" value="Histidinol-phos"/>
</dbReference>
<dbReference type="GO" id="GO:0016791">
    <property type="term" value="F:phosphatase activity"/>
    <property type="evidence" value="ECO:0007669"/>
    <property type="project" value="InterPro"/>
</dbReference>
<dbReference type="InterPro" id="IPR023214">
    <property type="entry name" value="HAD_sf"/>
</dbReference>
<dbReference type="CDD" id="cd07503">
    <property type="entry name" value="HAD_HisB-N"/>
    <property type="match status" value="1"/>
</dbReference>
<feature type="binding site" evidence="10">
    <location>
        <position position="135"/>
    </location>
    <ligand>
        <name>Mg(2+)</name>
        <dbReference type="ChEBI" id="CHEBI:18420"/>
    </ligand>
</feature>
<evidence type="ECO:0000256" key="8">
    <source>
        <dbReference type="PIRSR" id="PIRSR004682-1"/>
    </source>
</evidence>
<dbReference type="PIRSF" id="PIRSF004682">
    <property type="entry name" value="GmhB"/>
    <property type="match status" value="1"/>
</dbReference>
<feature type="binding site" evidence="10">
    <location>
        <position position="107"/>
    </location>
    <ligand>
        <name>Zn(2+)</name>
        <dbReference type="ChEBI" id="CHEBI:29105"/>
    </ligand>
</feature>
<evidence type="ECO:0000256" key="6">
    <source>
        <dbReference type="ARBA" id="ARBA00031828"/>
    </source>
</evidence>
<reference evidence="11 12" key="1">
    <citation type="submission" date="2018-12" db="EMBL/GenBank/DDBJ databases">
        <title>The whole draft genome of Streptomyce luteoverticillatus CGMCC 15060.</title>
        <authorList>
            <person name="Feng Z."/>
            <person name="Chen G."/>
            <person name="Zhang J."/>
            <person name="Zhu H."/>
            <person name="Yu X."/>
            <person name="Zhang W."/>
            <person name="Zhang X."/>
        </authorList>
    </citation>
    <scope>NUCLEOTIDE SEQUENCE [LARGE SCALE GENOMIC DNA]</scope>
    <source>
        <strain evidence="11 12">CGMCC 15060</strain>
    </source>
</reference>
<feature type="active site" description="Proton donor" evidence="8">
    <location>
        <position position="16"/>
    </location>
</feature>
<feature type="binding site" evidence="10">
    <location>
        <position position="14"/>
    </location>
    <ligand>
        <name>Mg(2+)</name>
        <dbReference type="ChEBI" id="CHEBI:18420"/>
    </ligand>
</feature>
<evidence type="ECO:0000256" key="9">
    <source>
        <dbReference type="PIRSR" id="PIRSR004682-3"/>
    </source>
</evidence>
<dbReference type="NCBIfam" id="TIGR01656">
    <property type="entry name" value="Histidinol-ppas"/>
    <property type="match status" value="1"/>
</dbReference>
<dbReference type="EMBL" id="CP034587">
    <property type="protein sequence ID" value="AZQ74415.1"/>
    <property type="molecule type" value="Genomic_DNA"/>
</dbReference>
<dbReference type="PANTHER" id="PTHR42891:SF1">
    <property type="entry name" value="D-GLYCERO-BETA-D-MANNO-HEPTOSE-1,7-BISPHOSPHATE 7-PHOSPHATASE"/>
    <property type="match status" value="1"/>
</dbReference>
<dbReference type="PANTHER" id="PTHR42891">
    <property type="entry name" value="D-GLYCERO-BETA-D-MANNO-HEPTOSE-1,7-BISPHOSPHATE 7-PHOSPHATASE"/>
    <property type="match status" value="1"/>
</dbReference>
<dbReference type="InterPro" id="IPR036412">
    <property type="entry name" value="HAD-like_sf"/>
</dbReference>
<dbReference type="GO" id="GO:0005975">
    <property type="term" value="P:carbohydrate metabolic process"/>
    <property type="evidence" value="ECO:0007669"/>
    <property type="project" value="InterPro"/>
</dbReference>
<comment type="cofactor">
    <cofactor evidence="10">
        <name>Zn(2+)</name>
        <dbReference type="ChEBI" id="CHEBI:29105"/>
    </cofactor>
</comment>
<evidence type="ECO:0000313" key="11">
    <source>
        <dbReference type="EMBL" id="AZQ74415.1"/>
    </source>
</evidence>
<keyword evidence="10" id="KW-0862">Zinc</keyword>
<feature type="site" description="Stabilizes the phosphoryl group" evidence="9">
    <location>
        <position position="59"/>
    </location>
</feature>
<evidence type="ECO:0000256" key="10">
    <source>
        <dbReference type="PIRSR" id="PIRSR004682-4"/>
    </source>
</evidence>
<dbReference type="Gene3D" id="3.40.50.1000">
    <property type="entry name" value="HAD superfamily/HAD-like"/>
    <property type="match status" value="1"/>
</dbReference>
<feature type="binding site" evidence="10">
    <location>
        <position position="105"/>
    </location>
    <ligand>
        <name>Zn(2+)</name>
        <dbReference type="ChEBI" id="CHEBI:29105"/>
    </ligand>
</feature>
<keyword evidence="5 7" id="KW-0119">Carbohydrate metabolism</keyword>
<feature type="active site" description="Nucleophile" evidence="8">
    <location>
        <position position="14"/>
    </location>
</feature>
<name>A0A3S9PQ28_STRLT</name>
<evidence type="ECO:0000256" key="7">
    <source>
        <dbReference type="PIRNR" id="PIRNR004682"/>
    </source>
</evidence>
<keyword evidence="10" id="KW-0460">Magnesium</keyword>
<accession>A0A3S9PQ28</accession>
<keyword evidence="3 10" id="KW-0479">Metal-binding</keyword>
<evidence type="ECO:0000256" key="3">
    <source>
        <dbReference type="ARBA" id="ARBA00022723"/>
    </source>
</evidence>
<dbReference type="EC" id="3.1.3.-" evidence="7"/>
<comment type="subcellular location">
    <subcellularLocation>
        <location evidence="1 7">Cytoplasm</location>
    </subcellularLocation>
</comment>
<sequence length="188" mass="19680">MKAGQAEVRTFFLDRDGTLNVKPPDGRYIRCPAELVLLPGAAEAVRELNAGGRRVVLVTNQRGVARGLMTSADLAAVHARLATLLRGHGAFLDAVYVCPHEVGECGCRKPLPGLLKAAMRDFRDIDPADSVMIGDSESDVLAGRAAGTGTVLLQGPGKPRENTVADLVAADLRTAVGLLLTSSKGGRA</sequence>
<gene>
    <name evidence="11" type="ORF">EKH77_27255</name>
</gene>
<dbReference type="Proteomes" id="UP000267900">
    <property type="component" value="Chromosome"/>
</dbReference>
<dbReference type="Pfam" id="PF00702">
    <property type="entry name" value="Hydrolase"/>
    <property type="match status" value="1"/>
</dbReference>
<evidence type="ECO:0000256" key="5">
    <source>
        <dbReference type="ARBA" id="ARBA00023277"/>
    </source>
</evidence>
<comment type="similarity">
    <text evidence="7">Belongs to the gmhB family.</text>
</comment>
<feature type="binding site" evidence="10">
    <location>
        <position position="98"/>
    </location>
    <ligand>
        <name>Zn(2+)</name>
        <dbReference type="ChEBI" id="CHEBI:29105"/>
    </ligand>
</feature>
<dbReference type="InterPro" id="IPR006549">
    <property type="entry name" value="HAD-SF_hydro_IIIA"/>
</dbReference>
<organism evidence="11 12">
    <name type="scientific">Streptomyces luteoverticillatus</name>
    <name type="common">Streptoverticillium luteoverticillatus</name>
    <dbReference type="NCBI Taxonomy" id="66425"/>
    <lineage>
        <taxon>Bacteria</taxon>
        <taxon>Bacillati</taxon>
        <taxon>Actinomycetota</taxon>
        <taxon>Actinomycetes</taxon>
        <taxon>Kitasatosporales</taxon>
        <taxon>Streptomycetaceae</taxon>
        <taxon>Streptomyces</taxon>
    </lineage>
</organism>
<dbReference type="GO" id="GO:0046872">
    <property type="term" value="F:metal ion binding"/>
    <property type="evidence" value="ECO:0007669"/>
    <property type="project" value="UniProtKB-KW"/>
</dbReference>
<dbReference type="RefSeq" id="WP_126916917.1">
    <property type="nucleotide sequence ID" value="NZ_CP034587.1"/>
</dbReference>
<keyword evidence="12" id="KW-1185">Reference proteome</keyword>
<proteinExistence type="inferred from homology"/>
<feature type="binding site" evidence="10">
    <location>
        <position position="100"/>
    </location>
    <ligand>
        <name>Zn(2+)</name>
        <dbReference type="ChEBI" id="CHEBI:29105"/>
    </ligand>
</feature>
<evidence type="ECO:0000256" key="1">
    <source>
        <dbReference type="ARBA" id="ARBA00004496"/>
    </source>
</evidence>
<dbReference type="InterPro" id="IPR004446">
    <property type="entry name" value="Heptose_bisP_phosphatase"/>
</dbReference>
<feature type="site" description="Contributes to substrate recognition" evidence="9">
    <location>
        <position position="108"/>
    </location>
</feature>
<comment type="cofactor">
    <cofactor evidence="10">
        <name>Mg(2+)</name>
        <dbReference type="ChEBI" id="CHEBI:18420"/>
    </cofactor>
</comment>
<keyword evidence="4 7" id="KW-0378">Hydrolase</keyword>
<evidence type="ECO:0000256" key="2">
    <source>
        <dbReference type="ARBA" id="ARBA00022490"/>
    </source>
</evidence>
<feature type="site" description="Stabilizes the phosphoryl group" evidence="9">
    <location>
        <position position="109"/>
    </location>
</feature>
<dbReference type="GO" id="GO:0005737">
    <property type="term" value="C:cytoplasm"/>
    <property type="evidence" value="ECO:0007669"/>
    <property type="project" value="UniProtKB-SubCell"/>
</dbReference>
<evidence type="ECO:0000313" key="12">
    <source>
        <dbReference type="Proteomes" id="UP000267900"/>
    </source>
</evidence>